<comment type="caution">
    <text evidence="1">The sequence shown here is derived from an EMBL/GenBank/DDBJ whole genome shotgun (WGS) entry which is preliminary data.</text>
</comment>
<dbReference type="EMBL" id="BARU01006719">
    <property type="protein sequence ID" value="GAH35951.1"/>
    <property type="molecule type" value="Genomic_DNA"/>
</dbReference>
<dbReference type="AlphaFoldDB" id="X1ERG3"/>
<dbReference type="InterPro" id="IPR045584">
    <property type="entry name" value="Pilin-like"/>
</dbReference>
<sequence>KFSAHERLRAQARALDMIMSVLTFKENKGRLPLNLSELQEAGLLEKVPIDPFSGKPIKYKKLDDNFTVYSYGLDFDDDGGERKVQFSEQNGDLVAWPVKKYEETVLKQK</sequence>
<evidence type="ECO:0008006" key="2">
    <source>
        <dbReference type="Google" id="ProtNLM"/>
    </source>
</evidence>
<organism evidence="1">
    <name type="scientific">marine sediment metagenome</name>
    <dbReference type="NCBI Taxonomy" id="412755"/>
    <lineage>
        <taxon>unclassified sequences</taxon>
        <taxon>metagenomes</taxon>
        <taxon>ecological metagenomes</taxon>
    </lineage>
</organism>
<reference evidence="1" key="1">
    <citation type="journal article" date="2014" name="Front. Microbiol.">
        <title>High frequency of phylogenetically diverse reductive dehalogenase-homologous genes in deep subseafloor sedimentary metagenomes.</title>
        <authorList>
            <person name="Kawai M."/>
            <person name="Futagami T."/>
            <person name="Toyoda A."/>
            <person name="Takaki Y."/>
            <person name="Nishi S."/>
            <person name="Hori S."/>
            <person name="Arai W."/>
            <person name="Tsubouchi T."/>
            <person name="Morono Y."/>
            <person name="Uchiyama I."/>
            <person name="Ito T."/>
            <person name="Fujiyama A."/>
            <person name="Inagaki F."/>
            <person name="Takami H."/>
        </authorList>
    </citation>
    <scope>NUCLEOTIDE SEQUENCE</scope>
    <source>
        <strain evidence="1">Expedition CK06-06</strain>
    </source>
</reference>
<name>X1ERG3_9ZZZZ</name>
<feature type="non-terminal residue" evidence="1">
    <location>
        <position position="1"/>
    </location>
</feature>
<proteinExistence type="predicted"/>
<evidence type="ECO:0000313" key="1">
    <source>
        <dbReference type="EMBL" id="GAH35951.1"/>
    </source>
</evidence>
<dbReference type="SUPFAM" id="SSF54523">
    <property type="entry name" value="Pili subunits"/>
    <property type="match status" value="1"/>
</dbReference>
<accession>X1ERG3</accession>
<protein>
    <recommendedName>
        <fullName evidence="2">Type II secretion system protein GspG C-terminal domain-containing protein</fullName>
    </recommendedName>
</protein>
<gene>
    <name evidence="1" type="ORF">S03H2_13236</name>
</gene>